<accession>A0AC35TUY6</accession>
<proteinExistence type="predicted"/>
<protein>
    <submittedName>
        <fullName evidence="2">PC4 domain-containing protein</fullName>
    </submittedName>
</protein>
<organism evidence="1 2">
    <name type="scientific">Rhabditophanes sp. KR3021</name>
    <dbReference type="NCBI Taxonomy" id="114890"/>
    <lineage>
        <taxon>Eukaryota</taxon>
        <taxon>Metazoa</taxon>
        <taxon>Ecdysozoa</taxon>
        <taxon>Nematoda</taxon>
        <taxon>Chromadorea</taxon>
        <taxon>Rhabditida</taxon>
        <taxon>Tylenchina</taxon>
        <taxon>Panagrolaimomorpha</taxon>
        <taxon>Strongyloidoidea</taxon>
        <taxon>Alloionematidae</taxon>
        <taxon>Rhabditophanes</taxon>
    </lineage>
</organism>
<dbReference type="Proteomes" id="UP000095286">
    <property type="component" value="Unplaced"/>
</dbReference>
<evidence type="ECO:0000313" key="1">
    <source>
        <dbReference type="Proteomes" id="UP000095286"/>
    </source>
</evidence>
<sequence>MSDSDDSFTPPEDSEKEVKGKKKVSNKNASKEDAKPKEKASKRKNASKDDDNEDDNEDEKVAAKKTKGSNEPESITDKDGVKMYKLSKDRYVSKSSFKNQDYINIREYYNDKSSSELKPGKKGISLSMDQFNALKAAMEFL</sequence>
<dbReference type="WBParaSite" id="RSKR_0000425400.1">
    <property type="protein sequence ID" value="RSKR_0000425400.1"/>
    <property type="gene ID" value="RSKR_0000425400"/>
</dbReference>
<evidence type="ECO:0000313" key="2">
    <source>
        <dbReference type="WBParaSite" id="RSKR_0000425400.1"/>
    </source>
</evidence>
<name>A0AC35TUY6_9BILA</name>
<reference evidence="2" key="1">
    <citation type="submission" date="2016-11" db="UniProtKB">
        <authorList>
            <consortium name="WormBaseParasite"/>
        </authorList>
    </citation>
    <scope>IDENTIFICATION</scope>
    <source>
        <strain evidence="2">KR3021</strain>
    </source>
</reference>